<reference evidence="3 4" key="1">
    <citation type="submission" date="2018-10" db="EMBL/GenBank/DDBJ databases">
        <title>Genomic Encyclopedia of Archaeal and Bacterial Type Strains, Phase II (KMG-II): from individual species to whole genera.</title>
        <authorList>
            <person name="Goeker M."/>
        </authorList>
    </citation>
    <scope>NUCLEOTIDE SEQUENCE [LARGE SCALE GENOMIC DNA]</scope>
    <source>
        <strain evidence="3 4">DSM 45657</strain>
    </source>
</reference>
<evidence type="ECO:0000313" key="4">
    <source>
        <dbReference type="Proteomes" id="UP000282454"/>
    </source>
</evidence>
<evidence type="ECO:0000256" key="2">
    <source>
        <dbReference type="SAM" id="Phobius"/>
    </source>
</evidence>
<evidence type="ECO:0000313" key="3">
    <source>
        <dbReference type="EMBL" id="RLK55630.1"/>
    </source>
</evidence>
<proteinExistence type="predicted"/>
<dbReference type="Proteomes" id="UP000282454">
    <property type="component" value="Unassembled WGS sequence"/>
</dbReference>
<keyword evidence="2" id="KW-0472">Membrane</keyword>
<dbReference type="AlphaFoldDB" id="A0A421B0M7"/>
<accession>A0A421B0M7</accession>
<dbReference type="EMBL" id="RCDD01000004">
    <property type="protein sequence ID" value="RLK55630.1"/>
    <property type="molecule type" value="Genomic_DNA"/>
</dbReference>
<keyword evidence="2" id="KW-1133">Transmembrane helix</keyword>
<feature type="region of interest" description="Disordered" evidence="1">
    <location>
        <begin position="1"/>
        <end position="34"/>
    </location>
</feature>
<keyword evidence="2" id="KW-0812">Transmembrane</keyword>
<evidence type="ECO:0000256" key="1">
    <source>
        <dbReference type="SAM" id="MobiDB-lite"/>
    </source>
</evidence>
<organism evidence="3 4">
    <name type="scientific">Actinokineospora cianjurensis</name>
    <dbReference type="NCBI Taxonomy" id="585224"/>
    <lineage>
        <taxon>Bacteria</taxon>
        <taxon>Bacillati</taxon>
        <taxon>Actinomycetota</taxon>
        <taxon>Actinomycetes</taxon>
        <taxon>Pseudonocardiales</taxon>
        <taxon>Pseudonocardiaceae</taxon>
        <taxon>Actinokineospora</taxon>
    </lineage>
</organism>
<protein>
    <submittedName>
        <fullName evidence="3">Uncharacterized protein</fullName>
    </submittedName>
</protein>
<comment type="caution">
    <text evidence="3">The sequence shown here is derived from an EMBL/GenBank/DDBJ whole genome shotgun (WGS) entry which is preliminary data.</text>
</comment>
<feature type="transmembrane region" description="Helical" evidence="2">
    <location>
        <begin position="112"/>
        <end position="133"/>
    </location>
</feature>
<name>A0A421B0M7_9PSEU</name>
<keyword evidence="4" id="KW-1185">Reference proteome</keyword>
<sequence length="249" mass="25626">MGAEINSAPTAGNTEECRHDAPGMTASEGDPRPFAPWEGFVLDSTQVARLPGDAPIPAVPAVPSAPLAPLADAVLWGDPVPSGAVVREDVLSEVSAVVPLVRGTRPRRSRQGLVAATFVALCATLGGGLAWVASANEPPPAPTTFDVRGTFTLYDDDFDAHAQGCAGNGGYTDIATGTTVTIYDGDRVLAAGVLGKGHLGDGECEFAFTVRGVPIGVRTLGVEVSHRGKITFSEQDARTGNVHLELGNS</sequence>
<gene>
    <name evidence="3" type="ORF">CLV68_5120</name>
</gene>